<dbReference type="InterPro" id="IPR002173">
    <property type="entry name" value="Carboh/pur_kinase_PfkB_CS"/>
</dbReference>
<dbReference type="CDD" id="cd01164">
    <property type="entry name" value="FruK_PfkB_like"/>
    <property type="match status" value="1"/>
</dbReference>
<feature type="domain" description="Carbohydrate kinase PfkB" evidence="9">
    <location>
        <begin position="10"/>
        <end position="278"/>
    </location>
</feature>
<gene>
    <name evidence="10" type="ORF">HMPREF1630_02875</name>
</gene>
<evidence type="ECO:0000259" key="9">
    <source>
        <dbReference type="Pfam" id="PF00294"/>
    </source>
</evidence>
<dbReference type="Pfam" id="PF00294">
    <property type="entry name" value="PfkB"/>
    <property type="match status" value="1"/>
</dbReference>
<name>A0A095Z8H6_9FIRM</name>
<accession>A0A095Z8H6</accession>
<evidence type="ECO:0000256" key="7">
    <source>
        <dbReference type="PIRNR" id="PIRNR000535"/>
    </source>
</evidence>
<dbReference type="Gene3D" id="3.40.1190.20">
    <property type="match status" value="1"/>
</dbReference>
<comment type="catalytic activity">
    <reaction evidence="6 8">
        <text>beta-D-fructose 1-phosphate + ATP = beta-D-fructose 1,6-bisphosphate + ADP + H(+)</text>
        <dbReference type="Rhea" id="RHEA:14213"/>
        <dbReference type="ChEBI" id="CHEBI:15378"/>
        <dbReference type="ChEBI" id="CHEBI:30616"/>
        <dbReference type="ChEBI" id="CHEBI:32966"/>
        <dbReference type="ChEBI" id="CHEBI:138881"/>
        <dbReference type="ChEBI" id="CHEBI:456216"/>
        <dbReference type="EC" id="2.7.1.56"/>
    </reaction>
</comment>
<dbReference type="UniPathway" id="UPA00704">
    <property type="reaction ID" value="UER00715"/>
</dbReference>
<dbReference type="InterPro" id="IPR017583">
    <property type="entry name" value="Tagatose/fructose_Pkinase"/>
</dbReference>
<comment type="caution">
    <text evidence="10">The sequence shown here is derived from an EMBL/GenBank/DDBJ whole genome shotgun (WGS) entry which is preliminary data.</text>
</comment>
<protein>
    <recommendedName>
        <fullName evidence="7">Tagatose-6-phosphate kinase</fullName>
        <ecNumber evidence="7">2.7.1.144</ecNumber>
    </recommendedName>
</protein>
<keyword evidence="4 8" id="KW-0418">Kinase</keyword>
<dbReference type="GO" id="GO:0005829">
    <property type="term" value="C:cytosol"/>
    <property type="evidence" value="ECO:0007669"/>
    <property type="project" value="TreeGrafter"/>
</dbReference>
<comment type="pathway">
    <text evidence="7">Carbohydrate metabolism; D-tagatose 6-phosphate degradation; D-glyceraldehyde 3-phosphate and glycerone phosphate from D-tagatose 6-phosphate: step 1/2.</text>
</comment>
<dbReference type="GO" id="GO:0044281">
    <property type="term" value="P:small molecule metabolic process"/>
    <property type="evidence" value="ECO:0007669"/>
    <property type="project" value="UniProtKB-ARBA"/>
</dbReference>
<proteinExistence type="inferred from homology"/>
<dbReference type="PANTHER" id="PTHR46566">
    <property type="entry name" value="1-PHOSPHOFRUCTOKINASE-RELATED"/>
    <property type="match status" value="1"/>
</dbReference>
<dbReference type="PIRSF" id="PIRSF000535">
    <property type="entry name" value="1PFK/6PFK/LacC"/>
    <property type="match status" value="1"/>
</dbReference>
<reference evidence="10 11" key="1">
    <citation type="submission" date="2014-07" db="EMBL/GenBank/DDBJ databases">
        <authorList>
            <person name="McCorrison J."/>
            <person name="Sanka R."/>
            <person name="Torralba M."/>
            <person name="Gillis M."/>
            <person name="Haft D.H."/>
            <person name="Methe B."/>
            <person name="Sutton G."/>
            <person name="Nelson K.E."/>
        </authorList>
    </citation>
    <scope>NUCLEOTIDE SEQUENCE [LARGE SCALE GENOMIC DNA]</scope>
    <source>
        <strain evidence="10 11">S7-1-13</strain>
    </source>
</reference>
<keyword evidence="7" id="KW-0423">Lactose metabolism</keyword>
<dbReference type="InterPro" id="IPR029056">
    <property type="entry name" value="Ribokinase-like"/>
</dbReference>
<dbReference type="PANTHER" id="PTHR46566:SF1">
    <property type="entry name" value="1-PHOSPHOFRUCTOKINASE"/>
    <property type="match status" value="1"/>
</dbReference>
<dbReference type="Proteomes" id="UP000029579">
    <property type="component" value="Unassembled WGS sequence"/>
</dbReference>
<dbReference type="GO" id="GO:0005988">
    <property type="term" value="P:lactose metabolic process"/>
    <property type="evidence" value="ECO:0007669"/>
    <property type="project" value="UniProtKB-KW"/>
</dbReference>
<dbReference type="FunFam" id="3.40.1190.20:FF:000001">
    <property type="entry name" value="Phosphofructokinase"/>
    <property type="match status" value="1"/>
</dbReference>
<comment type="similarity">
    <text evidence="7">Belongs to the carbohydrate kinase PfkB family. LacC subfamily.</text>
</comment>
<keyword evidence="3 7" id="KW-0547">Nucleotide-binding</keyword>
<dbReference type="AlphaFoldDB" id="A0A095Z8H6"/>
<dbReference type="GO" id="GO:0005524">
    <property type="term" value="F:ATP binding"/>
    <property type="evidence" value="ECO:0007669"/>
    <property type="project" value="UniProtKB-UniRule"/>
</dbReference>
<evidence type="ECO:0000256" key="6">
    <source>
        <dbReference type="ARBA" id="ARBA00047745"/>
    </source>
</evidence>
<evidence type="ECO:0000256" key="1">
    <source>
        <dbReference type="ARBA" id="ARBA00005380"/>
    </source>
</evidence>
<dbReference type="EMBL" id="JRMW01000025">
    <property type="protein sequence ID" value="KGF04764.1"/>
    <property type="molecule type" value="Genomic_DNA"/>
</dbReference>
<comment type="catalytic activity">
    <reaction evidence="7">
        <text>D-tagatofuranose 6-phosphate + ATP = D-tagatofuranose 1,6-bisphosphate + ADP + H(+)</text>
        <dbReference type="Rhea" id="RHEA:12420"/>
        <dbReference type="ChEBI" id="CHEBI:15378"/>
        <dbReference type="ChEBI" id="CHEBI:30616"/>
        <dbReference type="ChEBI" id="CHEBI:58694"/>
        <dbReference type="ChEBI" id="CHEBI:58695"/>
        <dbReference type="ChEBI" id="CHEBI:456216"/>
        <dbReference type="EC" id="2.7.1.144"/>
    </reaction>
</comment>
<dbReference type="PROSITE" id="PS00584">
    <property type="entry name" value="PFKB_KINASES_2"/>
    <property type="match status" value="1"/>
</dbReference>
<evidence type="ECO:0000313" key="10">
    <source>
        <dbReference type="EMBL" id="KGF04764.1"/>
    </source>
</evidence>
<sequence length="301" mass="33210">MIYTITTNPAIDYILRFDKFEDGATIRAREDEKYPGGKGIMASKIIHNLGEKSINLGFVGGFIGEYIANAIKELGLGENFVRIKENSRINVKLKYDKETEINAKGPHISSKEVESFFESLRDVKKGDIIVISGSLPYSLDSDFYKKVIEKTKADFTIDIADKKLLEYLSYKPLLVKPNEEELGKIFQTEITDDNLVAYARKLNELGAQNVIVSLGAKGSIFVSGNEAYRARPIDGKLVNSVGAGDSMVGGFVYSCVNNYKKIDAYKLAVACGSATAFSPDIASKDMIDEILKKVEVEKIGN</sequence>
<dbReference type="eggNOG" id="COG1105">
    <property type="taxonomic scope" value="Bacteria"/>
</dbReference>
<dbReference type="NCBIfam" id="TIGR03168">
    <property type="entry name" value="1-PFK"/>
    <property type="match status" value="1"/>
</dbReference>
<evidence type="ECO:0000256" key="8">
    <source>
        <dbReference type="RuleBase" id="RU369061"/>
    </source>
</evidence>
<dbReference type="GO" id="GO:0009024">
    <property type="term" value="F:tagatose-6-phosphate kinase activity"/>
    <property type="evidence" value="ECO:0007669"/>
    <property type="project" value="UniProtKB-EC"/>
</dbReference>
<comment type="similarity">
    <text evidence="1">Belongs to the carbohydrate kinase pfkB family.</text>
</comment>
<dbReference type="NCBIfam" id="TIGR03828">
    <property type="entry name" value="pfkB"/>
    <property type="match status" value="1"/>
</dbReference>
<organism evidence="10 11">
    <name type="scientific">Anaerococcus lactolyticus S7-1-13</name>
    <dbReference type="NCBI Taxonomy" id="1284686"/>
    <lineage>
        <taxon>Bacteria</taxon>
        <taxon>Bacillati</taxon>
        <taxon>Bacillota</taxon>
        <taxon>Tissierellia</taxon>
        <taxon>Tissierellales</taxon>
        <taxon>Peptoniphilaceae</taxon>
        <taxon>Anaerococcus</taxon>
    </lineage>
</organism>
<dbReference type="GO" id="GO:0008662">
    <property type="term" value="F:1-phosphofructokinase activity"/>
    <property type="evidence" value="ECO:0007669"/>
    <property type="project" value="UniProtKB-UniRule"/>
</dbReference>
<dbReference type="EC" id="2.7.1.144" evidence="7"/>
<dbReference type="GO" id="GO:2001059">
    <property type="term" value="P:D-tagatose 6-phosphate catabolic process"/>
    <property type="evidence" value="ECO:0007669"/>
    <property type="project" value="UniProtKB-UniPathway"/>
</dbReference>
<evidence type="ECO:0000256" key="2">
    <source>
        <dbReference type="ARBA" id="ARBA00022679"/>
    </source>
</evidence>
<evidence type="ECO:0000256" key="3">
    <source>
        <dbReference type="ARBA" id="ARBA00022741"/>
    </source>
</evidence>
<evidence type="ECO:0000256" key="4">
    <source>
        <dbReference type="ARBA" id="ARBA00022777"/>
    </source>
</evidence>
<evidence type="ECO:0000313" key="11">
    <source>
        <dbReference type="Proteomes" id="UP000029579"/>
    </source>
</evidence>
<dbReference type="OrthoDB" id="9801219at2"/>
<dbReference type="InterPro" id="IPR011611">
    <property type="entry name" value="PfkB_dom"/>
</dbReference>
<evidence type="ECO:0000256" key="5">
    <source>
        <dbReference type="ARBA" id="ARBA00022840"/>
    </source>
</evidence>
<dbReference type="InterPro" id="IPR022463">
    <property type="entry name" value="1-PFruKinase"/>
</dbReference>
<dbReference type="GO" id="GO:0016052">
    <property type="term" value="P:carbohydrate catabolic process"/>
    <property type="evidence" value="ECO:0007669"/>
    <property type="project" value="UniProtKB-ARBA"/>
</dbReference>
<comment type="function">
    <text evidence="8">Catalyzes the ATP-dependent phosphorylation of fructose-l-phosphate to fructose-l,6-bisphosphate.</text>
</comment>
<keyword evidence="2 7" id="KW-0808">Transferase</keyword>
<keyword evidence="5 7" id="KW-0067">ATP-binding</keyword>
<dbReference type="SUPFAM" id="SSF53613">
    <property type="entry name" value="Ribokinase-like"/>
    <property type="match status" value="1"/>
</dbReference>
<dbReference type="RefSeq" id="WP_037326845.1">
    <property type="nucleotide sequence ID" value="NZ_JRMW01000025.1"/>
</dbReference>